<comment type="caution">
    <text evidence="4">The sequence shown here is derived from an EMBL/GenBank/DDBJ whole genome shotgun (WGS) entry which is preliminary data.</text>
</comment>
<accession>A0A8S1PC98</accession>
<reference evidence="4" key="1">
    <citation type="submission" date="2021-01" db="EMBL/GenBank/DDBJ databases">
        <authorList>
            <consortium name="Genoscope - CEA"/>
            <person name="William W."/>
        </authorList>
    </citation>
    <scope>NUCLEOTIDE SEQUENCE</scope>
</reference>
<dbReference type="InterPro" id="IPR002168">
    <property type="entry name" value="Lipase_GDXG_HIS_AS"/>
</dbReference>
<dbReference type="EMBL" id="CAJJDN010000074">
    <property type="protein sequence ID" value="CAD8100786.1"/>
    <property type="molecule type" value="Genomic_DNA"/>
</dbReference>
<dbReference type="Proteomes" id="UP000692954">
    <property type="component" value="Unassembled WGS sequence"/>
</dbReference>
<dbReference type="PANTHER" id="PTHR23025:SF3">
    <property type="entry name" value="HORMONE-SENSITIVE LIPASE"/>
    <property type="match status" value="1"/>
</dbReference>
<dbReference type="OrthoDB" id="408631at2759"/>
<name>A0A8S1PC98_9CILI</name>
<proteinExistence type="inferred from homology"/>
<dbReference type="GO" id="GO:0004771">
    <property type="term" value="F:sterol ester esterase activity"/>
    <property type="evidence" value="ECO:0007669"/>
    <property type="project" value="TreeGrafter"/>
</dbReference>
<evidence type="ECO:0000313" key="5">
    <source>
        <dbReference type="Proteomes" id="UP000692954"/>
    </source>
</evidence>
<dbReference type="GO" id="GO:0019433">
    <property type="term" value="P:triglyceride catabolic process"/>
    <property type="evidence" value="ECO:0007669"/>
    <property type="project" value="TreeGrafter"/>
</dbReference>
<keyword evidence="2" id="KW-0378">Hydrolase</keyword>
<dbReference type="Pfam" id="PF07859">
    <property type="entry name" value="Abhydrolase_3"/>
    <property type="match status" value="1"/>
</dbReference>
<dbReference type="GO" id="GO:0005829">
    <property type="term" value="C:cytosol"/>
    <property type="evidence" value="ECO:0007669"/>
    <property type="project" value="TreeGrafter"/>
</dbReference>
<feature type="domain" description="Alpha/beta hydrolase fold-3" evidence="3">
    <location>
        <begin position="342"/>
        <end position="557"/>
    </location>
</feature>
<evidence type="ECO:0000256" key="1">
    <source>
        <dbReference type="ARBA" id="ARBA00010515"/>
    </source>
</evidence>
<protein>
    <recommendedName>
        <fullName evidence="3">Alpha/beta hydrolase fold-3 domain-containing protein</fullName>
    </recommendedName>
</protein>
<evidence type="ECO:0000313" key="4">
    <source>
        <dbReference type="EMBL" id="CAD8100786.1"/>
    </source>
</evidence>
<dbReference type="GO" id="GO:0004806">
    <property type="term" value="F:triacylglycerol lipase activity"/>
    <property type="evidence" value="ECO:0007669"/>
    <property type="project" value="TreeGrafter"/>
</dbReference>
<dbReference type="PROSITE" id="PS01173">
    <property type="entry name" value="LIPASE_GDXG_HIS"/>
    <property type="match status" value="1"/>
</dbReference>
<dbReference type="AlphaFoldDB" id="A0A8S1PC98"/>
<dbReference type="PANTHER" id="PTHR23025">
    <property type="entry name" value="TRIACYLGLYCEROL LIPASE"/>
    <property type="match status" value="1"/>
</dbReference>
<evidence type="ECO:0000259" key="3">
    <source>
        <dbReference type="Pfam" id="PF07859"/>
    </source>
</evidence>
<comment type="similarity">
    <text evidence="1">Belongs to the 'GDXG' lipolytic enzyme family.</text>
</comment>
<evidence type="ECO:0000256" key="2">
    <source>
        <dbReference type="ARBA" id="ARBA00022801"/>
    </source>
</evidence>
<keyword evidence="5" id="KW-1185">Reference proteome</keyword>
<gene>
    <name evidence="4" type="ORF">PSON_ATCC_30995.1.T0740214</name>
</gene>
<organism evidence="4 5">
    <name type="scientific">Paramecium sonneborni</name>
    <dbReference type="NCBI Taxonomy" id="65129"/>
    <lineage>
        <taxon>Eukaryota</taxon>
        <taxon>Sar</taxon>
        <taxon>Alveolata</taxon>
        <taxon>Ciliophora</taxon>
        <taxon>Intramacronucleata</taxon>
        <taxon>Oligohymenophorea</taxon>
        <taxon>Peniculida</taxon>
        <taxon>Parameciidae</taxon>
        <taxon>Paramecium</taxon>
    </lineage>
</organism>
<sequence>MSDNVICNTLYFLQKCQLLLSQIEGRQEWINEINECQKELEIYKINHPLYEYCLSFITDKIIHPFLQELDIIFNSQDVVRELQKYELNFNYVIKRLSLIREFIPNVVKVPLDDLFCKPQTDEEWIQLNRYIEYVNLDDPLSLSKQFDQFYDYIAMGAAYCTLGSKYQNQLISLIVQNVGGAVMLVKKQTARNIKTKEITNPSLSFVKGLWSIQNNSTFFKNFMKLTNCRVKSHLKIHVPFLFRENQFKYHHDNNNTYVQEKFKGFRMVDDLYNKLQGKELLLKQKQQKIKVRILSANKIVLYKDVDYVQLVQRITELSSEHHQISQINQQQENRNIKIKKVVLHIHGGGWIAMSSFSHQSYTRKWANYLGEDTIVFSIDYRLAPEYRYPYALEDVWQLYLWIINFSQFYLNISIEQIVLAGDSAGGNMALGVCFRAIKYGIRIPDGLLMAYPAVNLDFTKFNPYLLQGLIDQVAPATVLKLALHEYLKDTNAKPNVDPYLSPLIADDSFLLKLPKMTIMCGQLDSLTGDTIKFVNRLRKLEKQFRMLIYNGINHGFLNFEVPIFAVPAIKPLIENSCDLLKQLFNQ</sequence>
<dbReference type="InterPro" id="IPR013094">
    <property type="entry name" value="AB_hydrolase_3"/>
</dbReference>